<keyword evidence="4 12" id="KW-0812">Transmembrane</keyword>
<accession>A0A840AGH3</accession>
<dbReference type="GO" id="GO:0062054">
    <property type="term" value="F:fluoride channel activity"/>
    <property type="evidence" value="ECO:0007669"/>
    <property type="project" value="UniProtKB-UniRule"/>
</dbReference>
<evidence type="ECO:0000256" key="9">
    <source>
        <dbReference type="ARBA" id="ARBA00023303"/>
    </source>
</evidence>
<evidence type="ECO:0000256" key="2">
    <source>
        <dbReference type="ARBA" id="ARBA00022475"/>
    </source>
</evidence>
<gene>
    <name evidence="12" type="primary">fluC</name>
    <name evidence="12" type="synonym">crcB</name>
    <name evidence="13" type="ORF">GGQ83_003651</name>
</gene>
<evidence type="ECO:0000256" key="3">
    <source>
        <dbReference type="ARBA" id="ARBA00022519"/>
    </source>
</evidence>
<feature type="transmembrane region" description="Helical" evidence="12">
    <location>
        <begin position="106"/>
        <end position="128"/>
    </location>
</feature>
<evidence type="ECO:0000256" key="4">
    <source>
        <dbReference type="ARBA" id="ARBA00022692"/>
    </source>
</evidence>
<dbReference type="GO" id="GO:0140114">
    <property type="term" value="P:cellular detoxification of fluoride"/>
    <property type="evidence" value="ECO:0007669"/>
    <property type="project" value="UniProtKB-UniRule"/>
</dbReference>
<feature type="transmembrane region" description="Helical" evidence="12">
    <location>
        <begin position="36"/>
        <end position="57"/>
    </location>
</feature>
<dbReference type="PANTHER" id="PTHR28259:SF1">
    <property type="entry name" value="FLUORIDE EXPORT PROTEIN 1-RELATED"/>
    <property type="match status" value="1"/>
</dbReference>
<keyword evidence="12" id="KW-0813">Transport</keyword>
<comment type="subcellular location">
    <subcellularLocation>
        <location evidence="1 12">Cell membrane</location>
        <topology evidence="1 12">Multi-pass membrane protein</topology>
    </subcellularLocation>
</comment>
<comment type="similarity">
    <text evidence="10 12">Belongs to the fluoride channel Fluc/FEX (TC 1.A.43) family.</text>
</comment>
<dbReference type="Pfam" id="PF02537">
    <property type="entry name" value="CRCB"/>
    <property type="match status" value="1"/>
</dbReference>
<dbReference type="AlphaFoldDB" id="A0A840AGH3"/>
<keyword evidence="12" id="KW-0479">Metal-binding</keyword>
<organism evidence="13 14">
    <name type="scientific">Roseococcus suduntuyensis</name>
    <dbReference type="NCBI Taxonomy" id="455361"/>
    <lineage>
        <taxon>Bacteria</taxon>
        <taxon>Pseudomonadati</taxon>
        <taxon>Pseudomonadota</taxon>
        <taxon>Alphaproteobacteria</taxon>
        <taxon>Acetobacterales</taxon>
        <taxon>Roseomonadaceae</taxon>
        <taxon>Roseococcus</taxon>
    </lineage>
</organism>
<keyword evidence="5 12" id="KW-1133">Transmembrane helix</keyword>
<evidence type="ECO:0000256" key="5">
    <source>
        <dbReference type="ARBA" id="ARBA00022989"/>
    </source>
</evidence>
<evidence type="ECO:0000256" key="7">
    <source>
        <dbReference type="ARBA" id="ARBA00023065"/>
    </source>
</evidence>
<keyword evidence="2 12" id="KW-1003">Cell membrane</keyword>
<evidence type="ECO:0000313" key="13">
    <source>
        <dbReference type="EMBL" id="MBB3900181.1"/>
    </source>
</evidence>
<evidence type="ECO:0000256" key="1">
    <source>
        <dbReference type="ARBA" id="ARBA00004651"/>
    </source>
</evidence>
<keyword evidence="7 12" id="KW-0406">Ion transport</keyword>
<comment type="function">
    <text evidence="12">Fluoride-specific ion channel. Important for reducing fluoride concentration in the cell, thus reducing its toxicity.</text>
</comment>
<dbReference type="NCBIfam" id="TIGR00494">
    <property type="entry name" value="crcB"/>
    <property type="match status" value="1"/>
</dbReference>
<dbReference type="Proteomes" id="UP000553193">
    <property type="component" value="Unassembled WGS sequence"/>
</dbReference>
<dbReference type="GO" id="GO:0046872">
    <property type="term" value="F:metal ion binding"/>
    <property type="evidence" value="ECO:0007669"/>
    <property type="project" value="UniProtKB-KW"/>
</dbReference>
<sequence length="130" mass="13211">MMDLLLIALGGALGACARFWLSGVIARSVGETFPWGTLVVNVTGAAVIGLLAAAFLVPEGIVEGWRETWLLLVVGTLGSYTTVSSFSLQTLALARAGQGGRAAWNVMASLGLCLAAALGGHHAGLNLFGG</sequence>
<evidence type="ECO:0000313" key="14">
    <source>
        <dbReference type="Proteomes" id="UP000553193"/>
    </source>
</evidence>
<evidence type="ECO:0000256" key="6">
    <source>
        <dbReference type="ARBA" id="ARBA00023053"/>
    </source>
</evidence>
<proteinExistence type="inferred from homology"/>
<dbReference type="GO" id="GO:0005886">
    <property type="term" value="C:plasma membrane"/>
    <property type="evidence" value="ECO:0007669"/>
    <property type="project" value="UniProtKB-SubCell"/>
</dbReference>
<reference evidence="13 14" key="1">
    <citation type="submission" date="2020-08" db="EMBL/GenBank/DDBJ databases">
        <title>Genomic Encyclopedia of Type Strains, Phase IV (KMG-IV): sequencing the most valuable type-strain genomes for metagenomic binning, comparative biology and taxonomic classification.</title>
        <authorList>
            <person name="Goeker M."/>
        </authorList>
    </citation>
    <scope>NUCLEOTIDE SEQUENCE [LARGE SCALE GENOMIC DNA]</scope>
    <source>
        <strain evidence="13 14">DSM 19979</strain>
    </source>
</reference>
<evidence type="ECO:0000256" key="10">
    <source>
        <dbReference type="ARBA" id="ARBA00035120"/>
    </source>
</evidence>
<protein>
    <recommendedName>
        <fullName evidence="12">Fluoride-specific ion channel FluC</fullName>
    </recommendedName>
</protein>
<feature type="binding site" evidence="12">
    <location>
        <position position="81"/>
    </location>
    <ligand>
        <name>Na(+)</name>
        <dbReference type="ChEBI" id="CHEBI:29101"/>
        <note>structural</note>
    </ligand>
</feature>
<name>A0A840AGH3_9PROT</name>
<comment type="catalytic activity">
    <reaction evidence="11">
        <text>fluoride(in) = fluoride(out)</text>
        <dbReference type="Rhea" id="RHEA:76159"/>
        <dbReference type="ChEBI" id="CHEBI:17051"/>
    </reaction>
    <physiologicalReaction direction="left-to-right" evidence="11">
        <dbReference type="Rhea" id="RHEA:76160"/>
    </physiologicalReaction>
</comment>
<comment type="caution">
    <text evidence="13">The sequence shown here is derived from an EMBL/GenBank/DDBJ whole genome shotgun (WGS) entry which is preliminary data.</text>
</comment>
<keyword evidence="9 12" id="KW-0407">Ion channel</keyword>
<evidence type="ECO:0000256" key="11">
    <source>
        <dbReference type="ARBA" id="ARBA00035585"/>
    </source>
</evidence>
<evidence type="ECO:0000256" key="12">
    <source>
        <dbReference type="HAMAP-Rule" id="MF_00454"/>
    </source>
</evidence>
<keyword evidence="3" id="KW-0997">Cell inner membrane</keyword>
<dbReference type="HAMAP" id="MF_00454">
    <property type="entry name" value="FluC"/>
    <property type="match status" value="1"/>
</dbReference>
<feature type="transmembrane region" description="Helical" evidence="12">
    <location>
        <begin position="69"/>
        <end position="94"/>
    </location>
</feature>
<dbReference type="InterPro" id="IPR003691">
    <property type="entry name" value="FluC"/>
</dbReference>
<evidence type="ECO:0000256" key="8">
    <source>
        <dbReference type="ARBA" id="ARBA00023136"/>
    </source>
</evidence>
<keyword evidence="14" id="KW-1185">Reference proteome</keyword>
<comment type="activity regulation">
    <text evidence="12">Na(+) is not transported, but it plays an essential structural role and its presence is essential for fluoride channel function.</text>
</comment>
<keyword evidence="6 12" id="KW-0915">Sodium</keyword>
<keyword evidence="8 12" id="KW-0472">Membrane</keyword>
<dbReference type="NCBIfam" id="NF010799">
    <property type="entry name" value="PRK14203.1"/>
    <property type="match status" value="1"/>
</dbReference>
<dbReference type="PANTHER" id="PTHR28259">
    <property type="entry name" value="FLUORIDE EXPORT PROTEIN 1-RELATED"/>
    <property type="match status" value="1"/>
</dbReference>
<dbReference type="EMBL" id="JACIDJ010000008">
    <property type="protein sequence ID" value="MBB3900181.1"/>
    <property type="molecule type" value="Genomic_DNA"/>
</dbReference>
<feature type="binding site" evidence="12">
    <location>
        <position position="78"/>
    </location>
    <ligand>
        <name>Na(+)</name>
        <dbReference type="ChEBI" id="CHEBI:29101"/>
        <note>structural</note>
    </ligand>
</feature>